<evidence type="ECO:0000313" key="12">
    <source>
        <dbReference type="Proteomes" id="UP000237350"/>
    </source>
</evidence>
<evidence type="ECO:0000256" key="8">
    <source>
        <dbReference type="ARBA" id="ARBA00023136"/>
    </source>
</evidence>
<dbReference type="InterPro" id="IPR050222">
    <property type="entry name" value="MATE_MdtK"/>
</dbReference>
<dbReference type="PANTHER" id="PTHR43298:SF2">
    <property type="entry name" value="FMN_FAD EXPORTER YEEO-RELATED"/>
    <property type="match status" value="1"/>
</dbReference>
<feature type="transmembrane region" description="Helical" evidence="10">
    <location>
        <begin position="447"/>
        <end position="468"/>
    </location>
</feature>
<dbReference type="PANTHER" id="PTHR43298">
    <property type="entry name" value="MULTIDRUG RESISTANCE PROTEIN NORM-RELATED"/>
    <property type="match status" value="1"/>
</dbReference>
<feature type="transmembrane region" description="Helical" evidence="10">
    <location>
        <begin position="387"/>
        <end position="411"/>
    </location>
</feature>
<keyword evidence="12" id="KW-1185">Reference proteome</keyword>
<dbReference type="Proteomes" id="UP000237350">
    <property type="component" value="Unassembled WGS sequence"/>
</dbReference>
<feature type="transmembrane region" description="Helical" evidence="10">
    <location>
        <begin position="36"/>
        <end position="53"/>
    </location>
</feature>
<dbReference type="GO" id="GO:0005886">
    <property type="term" value="C:plasma membrane"/>
    <property type="evidence" value="ECO:0007669"/>
    <property type="project" value="UniProtKB-SubCell"/>
</dbReference>
<keyword evidence="6 10" id="KW-1133">Transmembrane helix</keyword>
<evidence type="ECO:0000256" key="7">
    <source>
        <dbReference type="ARBA" id="ARBA00023065"/>
    </source>
</evidence>
<feature type="transmembrane region" description="Helical" evidence="10">
    <location>
        <begin position="225"/>
        <end position="247"/>
    </location>
</feature>
<accession>A0A2S4JU81</accession>
<dbReference type="EMBL" id="LPWH01000055">
    <property type="protein sequence ID" value="POR03072.1"/>
    <property type="molecule type" value="Genomic_DNA"/>
</dbReference>
<feature type="transmembrane region" description="Helical" evidence="10">
    <location>
        <begin position="162"/>
        <end position="184"/>
    </location>
</feature>
<dbReference type="Pfam" id="PF01554">
    <property type="entry name" value="MatE"/>
    <property type="match status" value="2"/>
</dbReference>
<feature type="transmembrane region" description="Helical" evidence="10">
    <location>
        <begin position="423"/>
        <end position="441"/>
    </location>
</feature>
<dbReference type="GO" id="GO:0015297">
    <property type="term" value="F:antiporter activity"/>
    <property type="evidence" value="ECO:0007669"/>
    <property type="project" value="UniProtKB-KW"/>
</dbReference>
<evidence type="ECO:0000256" key="2">
    <source>
        <dbReference type="ARBA" id="ARBA00022448"/>
    </source>
</evidence>
<evidence type="ECO:0000256" key="3">
    <source>
        <dbReference type="ARBA" id="ARBA00022449"/>
    </source>
</evidence>
<name>A0A2S4JU81_9SPIO</name>
<dbReference type="InterPro" id="IPR002528">
    <property type="entry name" value="MATE_fam"/>
</dbReference>
<dbReference type="PIRSF" id="PIRSF006603">
    <property type="entry name" value="DinF"/>
    <property type="match status" value="1"/>
</dbReference>
<organism evidence="11 12">
    <name type="scientific">Alkalispirochaeta sphaeroplastigenens</name>
    <dbReference type="NCBI Taxonomy" id="1187066"/>
    <lineage>
        <taxon>Bacteria</taxon>
        <taxon>Pseudomonadati</taxon>
        <taxon>Spirochaetota</taxon>
        <taxon>Spirochaetia</taxon>
        <taxon>Spirochaetales</taxon>
        <taxon>Spirochaetaceae</taxon>
        <taxon>Alkalispirochaeta</taxon>
    </lineage>
</organism>
<keyword evidence="7" id="KW-0406">Ion transport</keyword>
<evidence type="ECO:0000256" key="10">
    <source>
        <dbReference type="SAM" id="Phobius"/>
    </source>
</evidence>
<comment type="caution">
    <text evidence="11">The sequence shown here is derived from an EMBL/GenBank/DDBJ whole genome shotgun (WGS) entry which is preliminary data.</text>
</comment>
<reference evidence="12" key="1">
    <citation type="submission" date="2015-12" db="EMBL/GenBank/DDBJ databases">
        <authorList>
            <person name="Lodha T.D."/>
            <person name="Chintalapati S."/>
            <person name="Chintalapati V.R."/>
            <person name="Sravanthi T."/>
        </authorList>
    </citation>
    <scope>NUCLEOTIDE SEQUENCE [LARGE SCALE GENOMIC DNA]</scope>
    <source>
        <strain evidence="12">JC133</strain>
    </source>
</reference>
<keyword evidence="4" id="KW-1003">Cell membrane</keyword>
<gene>
    <name evidence="11" type="ORF">AU468_05820</name>
</gene>
<evidence type="ECO:0000256" key="9">
    <source>
        <dbReference type="ARBA" id="ARBA00031636"/>
    </source>
</evidence>
<evidence type="ECO:0000256" key="4">
    <source>
        <dbReference type="ARBA" id="ARBA00022475"/>
    </source>
</evidence>
<keyword evidence="2" id="KW-0813">Transport</keyword>
<feature type="transmembrane region" description="Helical" evidence="10">
    <location>
        <begin position="73"/>
        <end position="99"/>
    </location>
</feature>
<evidence type="ECO:0000256" key="1">
    <source>
        <dbReference type="ARBA" id="ARBA00004651"/>
    </source>
</evidence>
<proteinExistence type="predicted"/>
<comment type="subcellular location">
    <subcellularLocation>
        <location evidence="1">Cell membrane</location>
        <topology evidence="1">Multi-pass membrane protein</topology>
    </subcellularLocation>
</comment>
<dbReference type="AlphaFoldDB" id="A0A2S4JU81"/>
<dbReference type="GO" id="GO:0006811">
    <property type="term" value="P:monoatomic ion transport"/>
    <property type="evidence" value="ECO:0007669"/>
    <property type="project" value="UniProtKB-KW"/>
</dbReference>
<feature type="transmembrane region" description="Helical" evidence="10">
    <location>
        <begin position="349"/>
        <end position="375"/>
    </location>
</feature>
<evidence type="ECO:0000256" key="6">
    <source>
        <dbReference type="ARBA" id="ARBA00022989"/>
    </source>
</evidence>
<keyword evidence="8 10" id="KW-0472">Membrane</keyword>
<dbReference type="NCBIfam" id="TIGR00797">
    <property type="entry name" value="matE"/>
    <property type="match status" value="1"/>
</dbReference>
<feature type="transmembrane region" description="Helical" evidence="10">
    <location>
        <begin position="120"/>
        <end position="142"/>
    </location>
</feature>
<evidence type="ECO:0000313" key="11">
    <source>
        <dbReference type="EMBL" id="POR03072.1"/>
    </source>
</evidence>
<sequence>MKALRYRGRMPQILRKGPFREVLSPREGLGTHVRKLFLLGGPLLLGQVTHYFHQIADSAMLGHFGDDSLELAAVGIAGLVTWILMTLLWPLSSGVQALASRRYGRERRQSRAHRFHTGQVLDNGIVVTAGAGIIAAGASLIFGPILGLLVDSPKVLELSLEYISIIRFGLLPMGVFLVCQGFLGAINKTRAVMYAGVLSNLVNILLNWVLIFGHLGFPALGVRGAALGTVVSTVIAAFYLLIVLLLGEGRRDYGVFRFSALERTLQADILRIASPQAVQNAVALLIFLVFQTLVESYGAIYLAATHSIFAFMRLNKTLIGGFARAASIAVGNALGRGDRAEALAVMRAAVLLGGCLALAVALLVLGGCGTIAAFFTNDPATREVLRLGLLFFTGFFFLEALGFTFEIVFTGNGFGSYVLASEVATNLVFILGATLVARFFYPHQIMWAWFSFGLYQVFHALFLAAGFVRGRWLDVRVESPGAVCLDHHDAV</sequence>
<keyword evidence="5 10" id="KW-0812">Transmembrane</keyword>
<dbReference type="InterPro" id="IPR048279">
    <property type="entry name" value="MdtK-like"/>
</dbReference>
<feature type="transmembrane region" description="Helical" evidence="10">
    <location>
        <begin position="191"/>
        <end position="213"/>
    </location>
</feature>
<protein>
    <recommendedName>
        <fullName evidence="9">Multidrug-efflux transporter</fullName>
    </recommendedName>
</protein>
<evidence type="ECO:0000256" key="5">
    <source>
        <dbReference type="ARBA" id="ARBA00022692"/>
    </source>
</evidence>
<keyword evidence="3" id="KW-0050">Antiport</keyword>
<dbReference type="GO" id="GO:0042910">
    <property type="term" value="F:xenobiotic transmembrane transporter activity"/>
    <property type="evidence" value="ECO:0007669"/>
    <property type="project" value="InterPro"/>
</dbReference>